<dbReference type="HOGENOM" id="CLU_1803318_0_0_10"/>
<dbReference type="AlphaFoldDB" id="I4AID4"/>
<evidence type="ECO:0000313" key="3">
    <source>
        <dbReference type="Proteomes" id="UP000006054"/>
    </source>
</evidence>
<sequence length="143" mass="15585" precursor="true">MGFKNKFFKVTSAITGGISSFVSVAMLAELIGSGDIELIIGVLSAGGIAMAAGYNTIHFHKKQKKELFQKKQLDILYLAVQNHGQLTPTQVALQTNTPIDETKELLDSLSDAGAMELQVSNRGNLVYTLIDEVHLQNYMEKIG</sequence>
<keyword evidence="3" id="KW-1185">Reference proteome</keyword>
<reference evidence="3" key="1">
    <citation type="submission" date="2012-06" db="EMBL/GenBank/DDBJ databases">
        <title>The complete genome of Flexibacter litoralis DSM 6794.</title>
        <authorList>
            <person name="Lucas S."/>
            <person name="Copeland A."/>
            <person name="Lapidus A."/>
            <person name="Glavina del Rio T."/>
            <person name="Dalin E."/>
            <person name="Tice H."/>
            <person name="Bruce D."/>
            <person name="Goodwin L."/>
            <person name="Pitluck S."/>
            <person name="Peters L."/>
            <person name="Ovchinnikova G."/>
            <person name="Lu M."/>
            <person name="Kyrpides N."/>
            <person name="Mavromatis K."/>
            <person name="Ivanova N."/>
            <person name="Brettin T."/>
            <person name="Detter J.C."/>
            <person name="Han C."/>
            <person name="Larimer F."/>
            <person name="Land M."/>
            <person name="Hauser L."/>
            <person name="Markowitz V."/>
            <person name="Cheng J.-F."/>
            <person name="Hugenholtz P."/>
            <person name="Woyke T."/>
            <person name="Wu D."/>
            <person name="Spring S."/>
            <person name="Lang E."/>
            <person name="Kopitz M."/>
            <person name="Brambilla E."/>
            <person name="Klenk H.-P."/>
            <person name="Eisen J.A."/>
        </authorList>
    </citation>
    <scope>NUCLEOTIDE SEQUENCE [LARGE SCALE GENOMIC DNA]</scope>
    <source>
        <strain evidence="3">ATCC 23117 / DSM 6794 / NBRC 15988 / NCIMB 1366 / Sio-4</strain>
    </source>
</reference>
<dbReference type="Proteomes" id="UP000006054">
    <property type="component" value="Chromosome"/>
</dbReference>
<dbReference type="EMBL" id="CP003345">
    <property type="protein sequence ID" value="AFM03719.1"/>
    <property type="molecule type" value="Genomic_DNA"/>
</dbReference>
<accession>I4AID4</accession>
<feature type="transmembrane region" description="Helical" evidence="1">
    <location>
        <begin position="38"/>
        <end position="57"/>
    </location>
</feature>
<evidence type="ECO:0000256" key="1">
    <source>
        <dbReference type="SAM" id="Phobius"/>
    </source>
</evidence>
<dbReference type="RefSeq" id="WP_014797176.1">
    <property type="nucleotide sequence ID" value="NC_018018.1"/>
</dbReference>
<organism evidence="2 3">
    <name type="scientific">Bernardetia litoralis (strain ATCC 23117 / DSM 6794 / NBRC 15988 / NCIMB 1366 / Fx l1 / Sio-4)</name>
    <name type="common">Flexibacter litoralis</name>
    <dbReference type="NCBI Taxonomy" id="880071"/>
    <lineage>
        <taxon>Bacteria</taxon>
        <taxon>Pseudomonadati</taxon>
        <taxon>Bacteroidota</taxon>
        <taxon>Cytophagia</taxon>
        <taxon>Cytophagales</taxon>
        <taxon>Bernardetiaceae</taxon>
        <taxon>Bernardetia</taxon>
    </lineage>
</organism>
<keyword evidence="1" id="KW-0812">Transmembrane</keyword>
<feature type="transmembrane region" description="Helical" evidence="1">
    <location>
        <begin position="12"/>
        <end position="32"/>
    </location>
</feature>
<keyword evidence="1" id="KW-1133">Transmembrane helix</keyword>
<evidence type="ECO:0000313" key="2">
    <source>
        <dbReference type="EMBL" id="AFM03719.1"/>
    </source>
</evidence>
<gene>
    <name evidence="2" type="ordered locus">Fleli_1285</name>
</gene>
<name>I4AID4_BERLS</name>
<protein>
    <submittedName>
        <fullName evidence="2">Uncharacterized protein</fullName>
    </submittedName>
</protein>
<keyword evidence="1" id="KW-0472">Membrane</keyword>
<proteinExistence type="predicted"/>
<dbReference type="KEGG" id="fli:Fleli_1285"/>